<evidence type="ECO:0000313" key="2">
    <source>
        <dbReference type="EMBL" id="AVM87296.1"/>
    </source>
</evidence>
<organism evidence="2">
    <name type="scientific">Fujian dimarhabdovirus</name>
    <dbReference type="NCBI Taxonomy" id="2116366"/>
    <lineage>
        <taxon>Viruses</taxon>
        <taxon>Riboviria</taxon>
        <taxon>Orthornavirae</taxon>
        <taxon>Negarnaviricota</taxon>
        <taxon>Haploviricotina</taxon>
        <taxon>Monjiviricetes</taxon>
        <taxon>Mononegavirales</taxon>
        <taxon>Rhabdoviridae</taxon>
        <taxon>Rhabdoviridae incertae sedis</taxon>
        <taxon>Betaplatrhavirus</taxon>
        <taxon>Betaplatrhavirus fujian</taxon>
    </lineage>
</organism>
<protein>
    <submittedName>
        <fullName evidence="2">Uncharacterized protein</fullName>
    </submittedName>
</protein>
<feature type="region of interest" description="Disordered" evidence="1">
    <location>
        <begin position="83"/>
        <end position="129"/>
    </location>
</feature>
<sequence>MKSNFRHLLLPKENLKCAENFARRSLSEINLMKRTNELTDRGRSTKKIKIARTSKEMSEHEESEEEVSQDITFSGVAFGGITEGYPTIESSRTEPRKIQKKRKDTERQSLTESTYKTPRRLTLQPSSSRLSEQSVKARAILDTLDDDHRSIIQGYLIEKVQKATNEVKTKYLKEIKQLETSMEWLREKAFSTSQNEQCLPEISDNAPRNLEREKPSTSTSLPMSVDIIDGAQELWTNEAEMSPEEIENTLCSIFINGKLTTLKIKNIPFYIPEAITFLQKRAHFNLIMSPSSLNSGDAAKMFVSAIGTIKSIPMKRFGFNPGEIEECIKRYKK</sequence>
<feature type="region of interest" description="Disordered" evidence="1">
    <location>
        <begin position="196"/>
        <end position="222"/>
    </location>
</feature>
<name>A0A2P1GMR6_9RHAB</name>
<reference evidence="2" key="1">
    <citation type="journal article" date="2018" name="Nature">
        <title>The evolutionary history of vertebrate RNA viruses.</title>
        <authorList>
            <person name="Shi M."/>
            <person name="Lin X.D."/>
            <person name="Chen X."/>
            <person name="Tian J.H."/>
            <person name="Chen L.J."/>
            <person name="Li K."/>
            <person name="Wang W."/>
            <person name="Eden J.S."/>
            <person name="Shen J.J."/>
            <person name="Liu L."/>
            <person name="Holmes E.C."/>
            <person name="Zhang Y.Z."/>
        </authorList>
    </citation>
    <scope>NUCLEOTIDE SEQUENCE</scope>
    <source>
        <strain evidence="2">BHNC4885</strain>
    </source>
</reference>
<accession>A0A2P1GMR6</accession>
<evidence type="ECO:0000256" key="1">
    <source>
        <dbReference type="SAM" id="MobiDB-lite"/>
    </source>
</evidence>
<feature type="region of interest" description="Disordered" evidence="1">
    <location>
        <begin position="50"/>
        <end position="69"/>
    </location>
</feature>
<proteinExistence type="predicted"/>
<dbReference type="EMBL" id="MG600015">
    <property type="protein sequence ID" value="AVM87296.1"/>
    <property type="molecule type" value="Viral_cRNA"/>
</dbReference>
<feature type="compositionally biased region" description="Basic and acidic residues" evidence="1">
    <location>
        <begin position="91"/>
        <end position="109"/>
    </location>
</feature>